<dbReference type="RefSeq" id="WP_165329936.1">
    <property type="nucleotide sequence ID" value="NZ_JAAKZW010000003.1"/>
</dbReference>
<gene>
    <name evidence="2" type="ORF">G6045_01755</name>
</gene>
<evidence type="ECO:0000259" key="1">
    <source>
        <dbReference type="Pfam" id="PF23213"/>
    </source>
</evidence>
<sequence>MLTKYDELLCHQNTTTFDHVGQSDLRWTERVVLYGFDTSKGAGSGVNFMTGMARYPNRNILDAYGMVTVGDKNAHVVRVSGELRPETGVLASNTVGPYTYEIIEPLHKIRASLAENEHDLSFQLDFDATFPAYEQAPAFFRSRGRVLEDARRFYQNGRLSGWIKAGGQEYEIDPATWRVGRDHSWGVRRGGGGGSVPEGAFLQPAEVRDGGIYFMGILDFGDHLVHFAQRETSAGERYHFEGGVHPALGGPGDQQPVVSVEHDFRFRDGTRLIDSGAVSVATADGATREISLRAMTDFWPGLAGYDHYRDYMSGMWKGPSFIDGFTADITDPAVRERVSMLTETLCQVECDGQVGYGLLEMVCVGNYPRYGFRAATGRA</sequence>
<dbReference type="Pfam" id="PF23213">
    <property type="entry name" value="DUF7065"/>
    <property type="match status" value="1"/>
</dbReference>
<dbReference type="Proteomes" id="UP000481109">
    <property type="component" value="Unassembled WGS sequence"/>
</dbReference>
<dbReference type="EMBL" id="JAAKZW010000003">
    <property type="protein sequence ID" value="NGO74413.1"/>
    <property type="molecule type" value="Genomic_DNA"/>
</dbReference>
<proteinExistence type="predicted"/>
<reference evidence="2 3" key="1">
    <citation type="submission" date="2020-02" db="EMBL/GenBank/DDBJ databases">
        <title>Whole-genome analyses of novel actinobacteria.</title>
        <authorList>
            <person name="Sahin N."/>
            <person name="Tokatli A."/>
        </authorList>
    </citation>
    <scope>NUCLEOTIDE SEQUENCE [LARGE SCALE GENOMIC DNA]</scope>
    <source>
        <strain evidence="2 3">YC504</strain>
    </source>
</reference>
<dbReference type="AlphaFoldDB" id="A0A6G4XAY5"/>
<comment type="caution">
    <text evidence="2">The sequence shown here is derived from an EMBL/GenBank/DDBJ whole genome shotgun (WGS) entry which is preliminary data.</text>
</comment>
<protein>
    <recommendedName>
        <fullName evidence="1">DUF7065 domain-containing protein</fullName>
    </recommendedName>
</protein>
<feature type="domain" description="DUF7065" evidence="1">
    <location>
        <begin position="22"/>
        <end position="188"/>
    </location>
</feature>
<dbReference type="InterPro" id="IPR055493">
    <property type="entry name" value="DUF7065"/>
</dbReference>
<accession>A0A6G4XAY5</accession>
<evidence type="ECO:0000313" key="3">
    <source>
        <dbReference type="Proteomes" id="UP000481109"/>
    </source>
</evidence>
<evidence type="ECO:0000313" key="2">
    <source>
        <dbReference type="EMBL" id="NGO74413.1"/>
    </source>
</evidence>
<keyword evidence="3" id="KW-1185">Reference proteome</keyword>
<organism evidence="2 3">
    <name type="scientific">Streptomyces mesophilus</name>
    <dbReference type="NCBI Taxonomy" id="1775132"/>
    <lineage>
        <taxon>Bacteria</taxon>
        <taxon>Bacillati</taxon>
        <taxon>Actinomycetota</taxon>
        <taxon>Actinomycetes</taxon>
        <taxon>Kitasatosporales</taxon>
        <taxon>Streptomycetaceae</taxon>
        <taxon>Streptomyces</taxon>
    </lineage>
</organism>
<name>A0A6G4XAY5_9ACTN</name>